<protein>
    <submittedName>
        <fullName evidence="2">Uncharacterized protein</fullName>
    </submittedName>
</protein>
<sequence>MDTGILTSVQRNFSKKSSVNGETLKGVAASQSISQIVTCFWYACGVGSCTLIVDDRHRNRQKSHTL</sequence>
<evidence type="ECO:0000313" key="2">
    <source>
        <dbReference type="EMBL" id="GES85534.1"/>
    </source>
</evidence>
<keyword evidence="1" id="KW-0472">Membrane</keyword>
<dbReference type="Proteomes" id="UP000615446">
    <property type="component" value="Unassembled WGS sequence"/>
</dbReference>
<comment type="caution">
    <text evidence="2">The sequence shown here is derived from an EMBL/GenBank/DDBJ whole genome shotgun (WGS) entry which is preliminary data.</text>
</comment>
<dbReference type="EMBL" id="BLAL01000156">
    <property type="protein sequence ID" value="GES85534.1"/>
    <property type="molecule type" value="Genomic_DNA"/>
</dbReference>
<reference evidence="2" key="1">
    <citation type="submission" date="2019-10" db="EMBL/GenBank/DDBJ databases">
        <title>Conservation and host-specific expression of non-tandemly repeated heterogenous ribosome RNA gene in arbuscular mycorrhizal fungi.</title>
        <authorList>
            <person name="Maeda T."/>
            <person name="Kobayashi Y."/>
            <person name="Nakagawa T."/>
            <person name="Ezawa T."/>
            <person name="Yamaguchi K."/>
            <person name="Bino T."/>
            <person name="Nishimoto Y."/>
            <person name="Shigenobu S."/>
            <person name="Kawaguchi M."/>
        </authorList>
    </citation>
    <scope>NUCLEOTIDE SEQUENCE</scope>
    <source>
        <strain evidence="2">HR1</strain>
    </source>
</reference>
<proteinExistence type="predicted"/>
<evidence type="ECO:0000256" key="1">
    <source>
        <dbReference type="SAM" id="Phobius"/>
    </source>
</evidence>
<name>A0A8H3QQQ0_9GLOM</name>
<accession>A0A8H3QQQ0</accession>
<gene>
    <name evidence="2" type="ORF">RCL2_001263900</name>
</gene>
<feature type="transmembrane region" description="Helical" evidence="1">
    <location>
        <begin position="33"/>
        <end position="53"/>
    </location>
</feature>
<dbReference type="AlphaFoldDB" id="A0A8H3QQQ0"/>
<evidence type="ECO:0000313" key="3">
    <source>
        <dbReference type="Proteomes" id="UP000615446"/>
    </source>
</evidence>
<keyword evidence="1" id="KW-1133">Transmembrane helix</keyword>
<organism evidence="2 3">
    <name type="scientific">Rhizophagus clarus</name>
    <dbReference type="NCBI Taxonomy" id="94130"/>
    <lineage>
        <taxon>Eukaryota</taxon>
        <taxon>Fungi</taxon>
        <taxon>Fungi incertae sedis</taxon>
        <taxon>Mucoromycota</taxon>
        <taxon>Glomeromycotina</taxon>
        <taxon>Glomeromycetes</taxon>
        <taxon>Glomerales</taxon>
        <taxon>Glomeraceae</taxon>
        <taxon>Rhizophagus</taxon>
    </lineage>
</organism>
<keyword evidence="1" id="KW-0812">Transmembrane</keyword>